<keyword evidence="4" id="KW-0539">Nucleus</keyword>
<proteinExistence type="inferred from homology"/>
<dbReference type="OMA" id="LECITSW"/>
<comment type="similarity">
    <text evidence="2">Belongs to the importin beta family.</text>
</comment>
<comment type="caution">
    <text evidence="6">The sequence shown here is derived from an EMBL/GenBank/DDBJ whole genome shotgun (WGS) entry which is preliminary data.</text>
</comment>
<feature type="domain" description="Exportin-1/Importin-beta-like" evidence="5">
    <location>
        <begin position="104"/>
        <end position="247"/>
    </location>
</feature>
<evidence type="ECO:0000256" key="1">
    <source>
        <dbReference type="ARBA" id="ARBA00004123"/>
    </source>
</evidence>
<dbReference type="GO" id="GO:0005634">
    <property type="term" value="C:nucleus"/>
    <property type="evidence" value="ECO:0007669"/>
    <property type="project" value="UniProtKB-SubCell"/>
</dbReference>
<evidence type="ECO:0000259" key="5">
    <source>
        <dbReference type="Pfam" id="PF08389"/>
    </source>
</evidence>
<protein>
    <recommendedName>
        <fullName evidence="5">Exportin-1/Importin-beta-like domain-containing protein</fullName>
    </recommendedName>
</protein>
<sequence length="986" mass="108770">MSSQKVKVRDTLQEAVKALYHHPEHQVRNQANVWLQEFQRTLEAWEVSDSLLHDANSNLETLIFCSQTLKTKVQRDFEELPQGTFVPLRDSLKNLLKKFCKGPSKVRTQICIALAALAMHVPAQEWGGGGVLNWLSDELGSQRGYIHSFLELLTVLPQEAYSHKIAVRPERRRQFQKELISSVEVAFNLLTSCLNVEELQEQVLEAFASWLRLSHGIPASMLASHSLVLAAISGLSSEQLFESAVNAICELIHYTASGSPGGLAEQMPLVQVLVPQIMGLRNRFSASLKAALMEKQGKGGESGVDQAYIEDEEIVKAMARLFAEMGDCYVELIASGSNESMLIIEALVEVTSHPEYDIAAMTFNFWHSLQTVLTKREYYASFGNDAAIEAEKERRRTIFRPIFELLVSLVSFRVMYPLDYEELSREDLADFKRTRYAVGDILLDASSVLSGEMALKIISNNFFQAASTAGNGESWDWRSAEAALYCIRAIARAVPTSEGTVLPQVIGFLVKLPLQPQLLQTACLTIGAYSKWLGSAPAASSFLPTIIEVLTRAMSTSEDSSTAAAMALRHVCDACRDKLAGSLDGLFLIYHKAASREGGYKLSIEDALQLIEALSMVITALPPEHAKKALEALCIPAVTPLQQVIAQATRSPQQFSANQYTVPIDRLSNIFRYVNHPEAVADAFQTIWPTLKAVFDQRAWDVATMERLCRACKYAVRTCGKSMGITISDMLQVVQVQYQVHHQSCFLYLSSEVIKIFGSDPSCGHYLGGLINSLFSHTIGLLKSIQDFTSRPDIADDCFLLASRCIRYCPHLFVPSTIFPPLVDCSMIGITIQHREACTSILTFLNDIFDVATSIGGKQYRSVIDNVILPRATSLTRILIGSLAGALPESRLEEVISVLMSMTRIYGIQVVNWAREVISLIPSTAITDGERSSFLEALSSAASGANSPALIGSLEELSDVCRRNKTVQEIVQGALQPLQLTLTTTS</sequence>
<keyword evidence="7" id="KW-1185">Reference proteome</keyword>
<evidence type="ECO:0000313" key="7">
    <source>
        <dbReference type="Proteomes" id="UP000824469"/>
    </source>
</evidence>
<dbReference type="InterPro" id="IPR057941">
    <property type="entry name" value="TPR_TNPO3_IPO13_2nd"/>
</dbReference>
<reference evidence="6 7" key="1">
    <citation type="journal article" date="2021" name="Nat. Plants">
        <title>The Taxus genome provides insights into paclitaxel biosynthesis.</title>
        <authorList>
            <person name="Xiong X."/>
            <person name="Gou J."/>
            <person name="Liao Q."/>
            <person name="Li Y."/>
            <person name="Zhou Q."/>
            <person name="Bi G."/>
            <person name="Li C."/>
            <person name="Du R."/>
            <person name="Wang X."/>
            <person name="Sun T."/>
            <person name="Guo L."/>
            <person name="Liang H."/>
            <person name="Lu P."/>
            <person name="Wu Y."/>
            <person name="Zhang Z."/>
            <person name="Ro D.K."/>
            <person name="Shang Y."/>
            <person name="Huang S."/>
            <person name="Yan J."/>
        </authorList>
    </citation>
    <scope>NUCLEOTIDE SEQUENCE [LARGE SCALE GENOMIC DNA]</scope>
    <source>
        <strain evidence="6">Ta-2019</strain>
    </source>
</reference>
<keyword evidence="3" id="KW-0813">Transport</keyword>
<dbReference type="Gene3D" id="1.25.10.10">
    <property type="entry name" value="Leucine-rich Repeat Variant"/>
    <property type="match status" value="1"/>
</dbReference>
<gene>
    <name evidence="6" type="ORF">KI387_013086</name>
</gene>
<dbReference type="Pfam" id="PF08389">
    <property type="entry name" value="Xpo1"/>
    <property type="match status" value="1"/>
</dbReference>
<dbReference type="Pfam" id="PF24139">
    <property type="entry name" value="TPR_TNPO3_IPO13_4th"/>
    <property type="match status" value="1"/>
</dbReference>
<dbReference type="PANTHER" id="PTHR12363:SF33">
    <property type="entry name" value="IMPORTIN-13"/>
    <property type="match status" value="1"/>
</dbReference>
<dbReference type="PANTHER" id="PTHR12363">
    <property type="entry name" value="TRANSPORTIN 3 AND IMPORTIN 13"/>
    <property type="match status" value="1"/>
</dbReference>
<dbReference type="InterPro" id="IPR013598">
    <property type="entry name" value="Exportin-1/Importin-b-like"/>
</dbReference>
<dbReference type="SUPFAM" id="SSF48371">
    <property type="entry name" value="ARM repeat"/>
    <property type="match status" value="1"/>
</dbReference>
<dbReference type="EMBL" id="JAHRHJ020000009">
    <property type="protein sequence ID" value="KAH9301503.1"/>
    <property type="molecule type" value="Genomic_DNA"/>
</dbReference>
<organism evidence="6 7">
    <name type="scientific">Taxus chinensis</name>
    <name type="common">Chinese yew</name>
    <name type="synonym">Taxus wallichiana var. chinensis</name>
    <dbReference type="NCBI Taxonomy" id="29808"/>
    <lineage>
        <taxon>Eukaryota</taxon>
        <taxon>Viridiplantae</taxon>
        <taxon>Streptophyta</taxon>
        <taxon>Embryophyta</taxon>
        <taxon>Tracheophyta</taxon>
        <taxon>Spermatophyta</taxon>
        <taxon>Pinopsida</taxon>
        <taxon>Pinidae</taxon>
        <taxon>Conifers II</taxon>
        <taxon>Cupressales</taxon>
        <taxon>Taxaceae</taxon>
        <taxon>Taxus</taxon>
    </lineage>
</organism>
<dbReference type="Pfam" id="PF24138">
    <property type="entry name" value="TPR_TNPO3_IPO13_2nd"/>
    <property type="match status" value="1"/>
</dbReference>
<evidence type="ECO:0000256" key="4">
    <source>
        <dbReference type="ARBA" id="ARBA00023242"/>
    </source>
</evidence>
<dbReference type="AlphaFoldDB" id="A0AA38CRY9"/>
<dbReference type="FunFam" id="1.25.10.10:FF:000246">
    <property type="entry name" value="Transportin MOS14"/>
    <property type="match status" value="1"/>
</dbReference>
<dbReference type="InterPro" id="IPR016024">
    <property type="entry name" value="ARM-type_fold"/>
</dbReference>
<evidence type="ECO:0000256" key="2">
    <source>
        <dbReference type="ARBA" id="ARBA00007991"/>
    </source>
</evidence>
<name>A0AA38CRY9_TAXCH</name>
<dbReference type="GO" id="GO:0006606">
    <property type="term" value="P:protein import into nucleus"/>
    <property type="evidence" value="ECO:0007669"/>
    <property type="project" value="TreeGrafter"/>
</dbReference>
<dbReference type="InterPro" id="IPR058537">
    <property type="entry name" value="TPR_TNPO3_IPO13_4th"/>
</dbReference>
<accession>A0AA38CRY9</accession>
<dbReference type="InterPro" id="IPR011989">
    <property type="entry name" value="ARM-like"/>
</dbReference>
<evidence type="ECO:0000313" key="6">
    <source>
        <dbReference type="EMBL" id="KAH9301503.1"/>
    </source>
</evidence>
<evidence type="ECO:0000256" key="3">
    <source>
        <dbReference type="ARBA" id="ARBA00022448"/>
    </source>
</evidence>
<comment type="subcellular location">
    <subcellularLocation>
        <location evidence="1">Nucleus</location>
    </subcellularLocation>
</comment>
<dbReference type="InterPro" id="IPR051345">
    <property type="entry name" value="Importin_beta-like_NTR"/>
</dbReference>
<dbReference type="Proteomes" id="UP000824469">
    <property type="component" value="Unassembled WGS sequence"/>
</dbReference>
<dbReference type="GO" id="GO:0005737">
    <property type="term" value="C:cytoplasm"/>
    <property type="evidence" value="ECO:0007669"/>
    <property type="project" value="TreeGrafter"/>
</dbReference>